<name>A0A370TNX8_9HELO</name>
<dbReference type="InterPro" id="IPR021858">
    <property type="entry name" value="Fun_TF"/>
</dbReference>
<dbReference type="RefSeq" id="XP_031869882.1">
    <property type="nucleotide sequence ID" value="XM_032013282.1"/>
</dbReference>
<comment type="caution">
    <text evidence="3">The sequence shown here is derived from an EMBL/GenBank/DDBJ whole genome shotgun (WGS) entry which is preliminary data.</text>
</comment>
<dbReference type="GeneID" id="43597508"/>
<comment type="subcellular location">
    <subcellularLocation>
        <location evidence="1">Nucleus</location>
    </subcellularLocation>
</comment>
<sequence>MFEIIRKPTNPLYHSDEYENSLRCLESRITNIVPSALEGISDTVSGLNTAWSAMMELFNLAGLIYLKRASRNFSGISPQIDTMVERAYVLLDDLETFNPTFPLLIVGCEARTDKQRMRILEHIERAMTTSSLRSLHELRNILQQIWVQDDLAMDYELDYLNKMDAVISSYRILPSFA</sequence>
<dbReference type="OrthoDB" id="5130013at2759"/>
<keyword evidence="4" id="KW-1185">Reference proteome</keyword>
<proteinExistence type="predicted"/>
<dbReference type="GO" id="GO:0003700">
    <property type="term" value="F:DNA-binding transcription factor activity"/>
    <property type="evidence" value="ECO:0007669"/>
    <property type="project" value="TreeGrafter"/>
</dbReference>
<accession>A0A370TNX8</accession>
<evidence type="ECO:0000313" key="3">
    <source>
        <dbReference type="EMBL" id="RDL37226.1"/>
    </source>
</evidence>
<dbReference type="PANTHER" id="PTHR37534">
    <property type="entry name" value="TRANSCRIPTIONAL ACTIVATOR PROTEIN UGA3"/>
    <property type="match status" value="1"/>
</dbReference>
<dbReference type="PANTHER" id="PTHR37534:SF39">
    <property type="entry name" value="TRANSCRIPTION FACTOR DOMAIN-CONTAINING PROTEIN"/>
    <property type="match status" value="1"/>
</dbReference>
<reference evidence="3 4" key="1">
    <citation type="journal article" date="2018" name="IMA Fungus">
        <title>IMA Genome-F 9: Draft genome sequence of Annulohypoxylon stygium, Aspergillus mulundensis, Berkeleyomyces basicola (syn. Thielaviopsis basicola), Ceratocystis smalleyi, two Cercospora beticola strains, Coleophoma cylindrospora, Fusarium fracticaudum, Phialophora cf. hyalina, and Morchella septimelata.</title>
        <authorList>
            <person name="Wingfield B.D."/>
            <person name="Bills G.F."/>
            <person name="Dong Y."/>
            <person name="Huang W."/>
            <person name="Nel W.J."/>
            <person name="Swalarsk-Parry B.S."/>
            <person name="Vaghefi N."/>
            <person name="Wilken P.M."/>
            <person name="An Z."/>
            <person name="de Beer Z.W."/>
            <person name="De Vos L."/>
            <person name="Chen L."/>
            <person name="Duong T.A."/>
            <person name="Gao Y."/>
            <person name="Hammerbacher A."/>
            <person name="Kikkert J.R."/>
            <person name="Li Y."/>
            <person name="Li H."/>
            <person name="Li K."/>
            <person name="Li Q."/>
            <person name="Liu X."/>
            <person name="Ma X."/>
            <person name="Naidoo K."/>
            <person name="Pethybridge S.J."/>
            <person name="Sun J."/>
            <person name="Steenkamp E.T."/>
            <person name="van der Nest M.A."/>
            <person name="van Wyk S."/>
            <person name="Wingfield M.J."/>
            <person name="Xiong C."/>
            <person name="Yue Q."/>
            <person name="Zhang X."/>
        </authorList>
    </citation>
    <scope>NUCLEOTIDE SEQUENCE [LARGE SCALE GENOMIC DNA]</scope>
    <source>
        <strain evidence="3 4">BP 5553</strain>
    </source>
</reference>
<dbReference type="AlphaFoldDB" id="A0A370TNX8"/>
<keyword evidence="2" id="KW-0539">Nucleus</keyword>
<dbReference type="Proteomes" id="UP000254866">
    <property type="component" value="Unassembled WGS sequence"/>
</dbReference>
<evidence type="ECO:0000256" key="1">
    <source>
        <dbReference type="ARBA" id="ARBA00004123"/>
    </source>
</evidence>
<dbReference type="GO" id="GO:0000976">
    <property type="term" value="F:transcription cis-regulatory region binding"/>
    <property type="evidence" value="ECO:0007669"/>
    <property type="project" value="TreeGrafter"/>
</dbReference>
<evidence type="ECO:0000313" key="4">
    <source>
        <dbReference type="Proteomes" id="UP000254866"/>
    </source>
</evidence>
<evidence type="ECO:0000256" key="2">
    <source>
        <dbReference type="ARBA" id="ARBA00023242"/>
    </source>
</evidence>
<dbReference type="EMBL" id="NPIC01000003">
    <property type="protein sequence ID" value="RDL37226.1"/>
    <property type="molecule type" value="Genomic_DNA"/>
</dbReference>
<organism evidence="3 4">
    <name type="scientific">Venustampulla echinocandica</name>
    <dbReference type="NCBI Taxonomy" id="2656787"/>
    <lineage>
        <taxon>Eukaryota</taxon>
        <taxon>Fungi</taxon>
        <taxon>Dikarya</taxon>
        <taxon>Ascomycota</taxon>
        <taxon>Pezizomycotina</taxon>
        <taxon>Leotiomycetes</taxon>
        <taxon>Helotiales</taxon>
        <taxon>Pleuroascaceae</taxon>
        <taxon>Venustampulla</taxon>
    </lineage>
</organism>
<dbReference type="GO" id="GO:0045944">
    <property type="term" value="P:positive regulation of transcription by RNA polymerase II"/>
    <property type="evidence" value="ECO:0007669"/>
    <property type="project" value="TreeGrafter"/>
</dbReference>
<dbReference type="GO" id="GO:0005634">
    <property type="term" value="C:nucleus"/>
    <property type="evidence" value="ECO:0007669"/>
    <property type="project" value="UniProtKB-SubCell"/>
</dbReference>
<protein>
    <submittedName>
        <fullName evidence="3">Uncharacterized protein</fullName>
    </submittedName>
</protein>
<dbReference type="Pfam" id="PF11951">
    <property type="entry name" value="Fungal_trans_2"/>
    <property type="match status" value="1"/>
</dbReference>
<dbReference type="STRING" id="2656787.A0A370TNX8"/>
<gene>
    <name evidence="3" type="ORF">BP5553_04659</name>
</gene>